<comment type="caution">
    <text evidence="2">The sequence shown here is derived from an EMBL/GenBank/DDBJ whole genome shotgun (WGS) entry which is preliminary data.</text>
</comment>
<feature type="compositionally biased region" description="Basic and acidic residues" evidence="1">
    <location>
        <begin position="21"/>
        <end position="31"/>
    </location>
</feature>
<proteinExistence type="predicted"/>
<dbReference type="AlphaFoldDB" id="A0AAV7WIN9"/>
<name>A0AAV7WIN9_PLEWA</name>
<gene>
    <name evidence="2" type="ORF">NDU88_001520</name>
</gene>
<feature type="compositionally biased region" description="Basic and acidic residues" evidence="1">
    <location>
        <begin position="167"/>
        <end position="176"/>
    </location>
</feature>
<dbReference type="EMBL" id="JANPWB010000001">
    <property type="protein sequence ID" value="KAJ1213890.1"/>
    <property type="molecule type" value="Genomic_DNA"/>
</dbReference>
<feature type="compositionally biased region" description="Basic and acidic residues" evidence="1">
    <location>
        <begin position="184"/>
        <end position="199"/>
    </location>
</feature>
<sequence length="329" mass="36676">MPPLAPLRSPALTPVPTPLSPRERRSPDQGRRRVARNPWGMAAYDDQGGDEYYVDDPAGSFEQDLVCALDDGVRHTVNQALAHAIRPIKHHLIGFAELQGWVAPSGTQALTEPSLSGSSQALKQGNNPHAADFESLIRSLARDHDYNTSSSQKSKSKNDLASSSPDHSSDRGDDPPRKRKKNLRHQEEPRPAPKVHTFEPEDIVYPRSSLWLPPAEVADYMESHIRHGFEKEVRSRLCSECPRPDFPSKVAETPELDPTLVTYLKKFSKDPKKGIDRAWRGCQDKLLDVTGPLTKILELGFQAKDSVGLLGFSSMGHLMSFQPRYYGLE</sequence>
<feature type="region of interest" description="Disordered" evidence="1">
    <location>
        <begin position="1"/>
        <end position="41"/>
    </location>
</feature>
<evidence type="ECO:0000313" key="2">
    <source>
        <dbReference type="EMBL" id="KAJ1213890.1"/>
    </source>
</evidence>
<evidence type="ECO:0000313" key="3">
    <source>
        <dbReference type="Proteomes" id="UP001066276"/>
    </source>
</evidence>
<keyword evidence="3" id="KW-1185">Reference proteome</keyword>
<accession>A0AAV7WIN9</accession>
<evidence type="ECO:0000256" key="1">
    <source>
        <dbReference type="SAM" id="MobiDB-lite"/>
    </source>
</evidence>
<reference evidence="2" key="1">
    <citation type="journal article" date="2022" name="bioRxiv">
        <title>Sequencing and chromosome-scale assembly of the giantPleurodeles waltlgenome.</title>
        <authorList>
            <person name="Brown T."/>
            <person name="Elewa A."/>
            <person name="Iarovenko S."/>
            <person name="Subramanian E."/>
            <person name="Araus A.J."/>
            <person name="Petzold A."/>
            <person name="Susuki M."/>
            <person name="Suzuki K.-i.T."/>
            <person name="Hayashi T."/>
            <person name="Toyoda A."/>
            <person name="Oliveira C."/>
            <person name="Osipova E."/>
            <person name="Leigh N.D."/>
            <person name="Simon A."/>
            <person name="Yun M.H."/>
        </authorList>
    </citation>
    <scope>NUCLEOTIDE SEQUENCE</scope>
    <source>
        <strain evidence="2">20211129_DDA</strain>
        <tissue evidence="2">Liver</tissue>
    </source>
</reference>
<protein>
    <submittedName>
        <fullName evidence="2">Uncharacterized protein</fullName>
    </submittedName>
</protein>
<feature type="region of interest" description="Disordered" evidence="1">
    <location>
        <begin position="144"/>
        <end position="199"/>
    </location>
</feature>
<organism evidence="2 3">
    <name type="scientific">Pleurodeles waltl</name>
    <name type="common">Iberian ribbed newt</name>
    <dbReference type="NCBI Taxonomy" id="8319"/>
    <lineage>
        <taxon>Eukaryota</taxon>
        <taxon>Metazoa</taxon>
        <taxon>Chordata</taxon>
        <taxon>Craniata</taxon>
        <taxon>Vertebrata</taxon>
        <taxon>Euteleostomi</taxon>
        <taxon>Amphibia</taxon>
        <taxon>Batrachia</taxon>
        <taxon>Caudata</taxon>
        <taxon>Salamandroidea</taxon>
        <taxon>Salamandridae</taxon>
        <taxon>Pleurodelinae</taxon>
        <taxon>Pleurodeles</taxon>
    </lineage>
</organism>
<dbReference type="Proteomes" id="UP001066276">
    <property type="component" value="Chromosome 1_1"/>
</dbReference>